<sequence length="425" mass="46851">MKVTTALCVAGLLTTLVQGAPVHVKETASATPSVHGKFLHITDIHLDTHYLAGSDPNELCHRKTKSSKNTAGKFGTLSSQCDSPVSLVEASFGFMKSNIADVDFILYTGDTARHDRDNKLARTSKDVVQDHKQVIQYFQNTYDLTKVKLIPTIGNNDMFDHDILTENDSMYGTLEEIWAPLGLNLTNDWRKGGYFVQNINDKLRVINTNSMFFFNKNDNVDDCVSGSPGQIQMQWIQQQLTAARNAKAQVYIIGHVPPNDDDGSLLFKNKCHSQYLNLLGQFGDVVSGHFTGHTNDDVLTAIVPNGKSVIAMPDESPKSLSQVSTVLFNAPSIVPANNPAIRVYNYETSANAKGSAYGSILDWTQYYADLEKANAAGKLNYELEYVASQLFSVKNFNDVGVKQAFSNLNTNSTARQLYSKVVKVS</sequence>
<evidence type="ECO:0000256" key="1">
    <source>
        <dbReference type="ARBA" id="ARBA00004613"/>
    </source>
</evidence>
<dbReference type="PANTHER" id="PTHR10340:SF55">
    <property type="entry name" value="ENDOPOLYPHOSPHATASE"/>
    <property type="match status" value="1"/>
</dbReference>
<feature type="non-terminal residue" evidence="9">
    <location>
        <position position="425"/>
    </location>
</feature>
<dbReference type="GO" id="GO:0000298">
    <property type="term" value="F:endopolyphosphatase activity"/>
    <property type="evidence" value="ECO:0007669"/>
    <property type="project" value="TreeGrafter"/>
</dbReference>
<evidence type="ECO:0000259" key="7">
    <source>
        <dbReference type="Pfam" id="PF00149"/>
    </source>
</evidence>
<feature type="signal peptide" evidence="6">
    <location>
        <begin position="1"/>
        <end position="19"/>
    </location>
</feature>
<evidence type="ECO:0000256" key="4">
    <source>
        <dbReference type="ARBA" id="ARBA00022801"/>
    </source>
</evidence>
<feature type="chain" id="PRO_5012032779" evidence="6">
    <location>
        <begin position="20"/>
        <end position="425"/>
    </location>
</feature>
<evidence type="ECO:0000259" key="8">
    <source>
        <dbReference type="Pfam" id="PF19272"/>
    </source>
</evidence>
<dbReference type="GO" id="GO:0000324">
    <property type="term" value="C:fungal-type vacuole"/>
    <property type="evidence" value="ECO:0007669"/>
    <property type="project" value="TreeGrafter"/>
</dbReference>
<comment type="similarity">
    <text evidence="2">Belongs to the acid sphingomyelinase family.</text>
</comment>
<dbReference type="AlphaFoldDB" id="A0A1X2GB33"/>
<keyword evidence="5" id="KW-0325">Glycoprotein</keyword>
<evidence type="ECO:0000256" key="6">
    <source>
        <dbReference type="SAM" id="SignalP"/>
    </source>
</evidence>
<dbReference type="STRING" id="101127.A0A1X2GB33"/>
<keyword evidence="4" id="KW-0378">Hydrolase</keyword>
<protein>
    <submittedName>
        <fullName evidence="9">Uncharacterized protein</fullName>
    </submittedName>
</protein>
<dbReference type="GO" id="GO:0004309">
    <property type="term" value="F:exopolyphosphatase activity"/>
    <property type="evidence" value="ECO:0007669"/>
    <property type="project" value="TreeGrafter"/>
</dbReference>
<keyword evidence="3" id="KW-0964">Secreted</keyword>
<keyword evidence="6" id="KW-0732">Signal</keyword>
<dbReference type="Proteomes" id="UP000242146">
    <property type="component" value="Unassembled WGS sequence"/>
</dbReference>
<dbReference type="EMBL" id="MCGT01000026">
    <property type="protein sequence ID" value="ORX49549.1"/>
    <property type="molecule type" value="Genomic_DNA"/>
</dbReference>
<keyword evidence="10" id="KW-1185">Reference proteome</keyword>
<dbReference type="OrthoDB" id="348678at2759"/>
<reference evidence="9 10" key="1">
    <citation type="submission" date="2016-07" db="EMBL/GenBank/DDBJ databases">
        <title>Pervasive Adenine N6-methylation of Active Genes in Fungi.</title>
        <authorList>
            <consortium name="DOE Joint Genome Institute"/>
            <person name="Mondo S.J."/>
            <person name="Dannebaum R.O."/>
            <person name="Kuo R.C."/>
            <person name="Labutti K."/>
            <person name="Haridas S."/>
            <person name="Kuo A."/>
            <person name="Salamov A."/>
            <person name="Ahrendt S.R."/>
            <person name="Lipzen A."/>
            <person name="Sullivan W."/>
            <person name="Andreopoulos W.B."/>
            <person name="Clum A."/>
            <person name="Lindquist E."/>
            <person name="Daum C."/>
            <person name="Ramamoorthy G.K."/>
            <person name="Gryganskyi A."/>
            <person name="Culley D."/>
            <person name="Magnuson J.K."/>
            <person name="James T.Y."/>
            <person name="O'Malley M.A."/>
            <person name="Stajich J.E."/>
            <person name="Spatafora J.W."/>
            <person name="Visel A."/>
            <person name="Grigoriev I.V."/>
        </authorList>
    </citation>
    <scope>NUCLEOTIDE SEQUENCE [LARGE SCALE GENOMIC DNA]</scope>
    <source>
        <strain evidence="9 10">NRRL 3301</strain>
    </source>
</reference>
<evidence type="ECO:0000256" key="2">
    <source>
        <dbReference type="ARBA" id="ARBA00008234"/>
    </source>
</evidence>
<dbReference type="InterPro" id="IPR045473">
    <property type="entry name" value="ASM_C"/>
</dbReference>
<dbReference type="GO" id="GO:0008081">
    <property type="term" value="F:phosphoric diester hydrolase activity"/>
    <property type="evidence" value="ECO:0007669"/>
    <property type="project" value="TreeGrafter"/>
</dbReference>
<feature type="domain" description="Calcineurin-like phosphoesterase" evidence="7">
    <location>
        <begin position="37"/>
        <end position="293"/>
    </location>
</feature>
<dbReference type="Pfam" id="PF00149">
    <property type="entry name" value="Metallophos"/>
    <property type="match status" value="1"/>
</dbReference>
<comment type="caution">
    <text evidence="9">The sequence shown here is derived from an EMBL/GenBank/DDBJ whole genome shotgun (WGS) entry which is preliminary data.</text>
</comment>
<evidence type="ECO:0000313" key="10">
    <source>
        <dbReference type="Proteomes" id="UP000242146"/>
    </source>
</evidence>
<name>A0A1X2GB33_9FUNG</name>
<dbReference type="InterPro" id="IPR004843">
    <property type="entry name" value="Calcineurin-like_PHP"/>
</dbReference>
<dbReference type="GO" id="GO:0005615">
    <property type="term" value="C:extracellular space"/>
    <property type="evidence" value="ECO:0007669"/>
    <property type="project" value="TreeGrafter"/>
</dbReference>
<evidence type="ECO:0000256" key="5">
    <source>
        <dbReference type="ARBA" id="ARBA00023180"/>
    </source>
</evidence>
<dbReference type="Pfam" id="PF19272">
    <property type="entry name" value="ASMase_C"/>
    <property type="match status" value="1"/>
</dbReference>
<dbReference type="GO" id="GO:0006798">
    <property type="term" value="P:polyphosphate catabolic process"/>
    <property type="evidence" value="ECO:0007669"/>
    <property type="project" value="TreeGrafter"/>
</dbReference>
<gene>
    <name evidence="9" type="ORF">DM01DRAFT_1325749</name>
</gene>
<dbReference type="Gene3D" id="3.60.21.10">
    <property type="match status" value="1"/>
</dbReference>
<dbReference type="SUPFAM" id="SSF56300">
    <property type="entry name" value="Metallo-dependent phosphatases"/>
    <property type="match status" value="1"/>
</dbReference>
<dbReference type="PANTHER" id="PTHR10340">
    <property type="entry name" value="SPHINGOMYELIN PHOSPHODIESTERASE"/>
    <property type="match status" value="1"/>
</dbReference>
<evidence type="ECO:0000256" key="3">
    <source>
        <dbReference type="ARBA" id="ARBA00022525"/>
    </source>
</evidence>
<organism evidence="9 10">
    <name type="scientific">Hesseltinella vesiculosa</name>
    <dbReference type="NCBI Taxonomy" id="101127"/>
    <lineage>
        <taxon>Eukaryota</taxon>
        <taxon>Fungi</taxon>
        <taxon>Fungi incertae sedis</taxon>
        <taxon>Mucoromycota</taxon>
        <taxon>Mucoromycotina</taxon>
        <taxon>Mucoromycetes</taxon>
        <taxon>Mucorales</taxon>
        <taxon>Cunninghamellaceae</taxon>
        <taxon>Hesseltinella</taxon>
    </lineage>
</organism>
<evidence type="ECO:0000313" key="9">
    <source>
        <dbReference type="EMBL" id="ORX49549.1"/>
    </source>
</evidence>
<accession>A0A1X2GB33</accession>
<dbReference type="InterPro" id="IPR029052">
    <property type="entry name" value="Metallo-depent_PP-like"/>
</dbReference>
<feature type="domain" description="Sphingomyelin phosphodiesterase C-terminal" evidence="8">
    <location>
        <begin position="336"/>
        <end position="397"/>
    </location>
</feature>
<comment type="subcellular location">
    <subcellularLocation>
        <location evidence="1">Secreted</location>
    </subcellularLocation>
</comment>
<proteinExistence type="inferred from homology"/>